<evidence type="ECO:0000256" key="1">
    <source>
        <dbReference type="ARBA" id="ARBA00001941"/>
    </source>
</evidence>
<comment type="cofactor">
    <cofactor evidence="1">
        <name>Co(2+)</name>
        <dbReference type="ChEBI" id="CHEBI:48828"/>
    </cofactor>
</comment>
<keyword evidence="3" id="KW-0645">Protease</keyword>
<evidence type="ECO:0000256" key="10">
    <source>
        <dbReference type="ARBA" id="ARBA00038976"/>
    </source>
</evidence>
<keyword evidence="20" id="KW-1185">Reference proteome</keyword>
<dbReference type="InterPro" id="IPR001160">
    <property type="entry name" value="Peptidase_M20C"/>
</dbReference>
<evidence type="ECO:0000256" key="5">
    <source>
        <dbReference type="ARBA" id="ARBA00022801"/>
    </source>
</evidence>
<dbReference type="FunFam" id="3.40.630.10:FF:000015">
    <property type="entry name" value="Aminoacyl-histidine dipeptidase PepD"/>
    <property type="match status" value="1"/>
</dbReference>
<dbReference type="PIRSF" id="PIRSF016599">
    <property type="entry name" value="Xaa-His_dipept"/>
    <property type="match status" value="1"/>
</dbReference>
<dbReference type="InterPro" id="IPR002933">
    <property type="entry name" value="Peptidase_M20"/>
</dbReference>
<organism evidence="19 20">
    <name type="scientific">Fonticella tunisiensis</name>
    <dbReference type="NCBI Taxonomy" id="1096341"/>
    <lineage>
        <taxon>Bacteria</taxon>
        <taxon>Bacillati</taxon>
        <taxon>Bacillota</taxon>
        <taxon>Clostridia</taxon>
        <taxon>Eubacteriales</taxon>
        <taxon>Clostridiaceae</taxon>
        <taxon>Fonticella</taxon>
    </lineage>
</organism>
<comment type="cofactor">
    <cofactor evidence="2">
        <name>Zn(2+)</name>
        <dbReference type="ChEBI" id="CHEBI:29105"/>
    </cofactor>
</comment>
<proteinExistence type="inferred from homology"/>
<accession>A0A4R7KS01</accession>
<evidence type="ECO:0000256" key="15">
    <source>
        <dbReference type="ARBA" id="ARBA00076004"/>
    </source>
</evidence>
<sequence>MSGILEGLEPKSVFKFFEEISQIPRGSGNEKAISDYLVNFAKSRGFEYIQDKALNVIIRKPGTNGFENAPIVILQGHMDMVNEKNNGTVHNFEKDPIKLRIVDDMIYATGTTLGADNGIAVAYALALLDSKDIPHPPIEVIITTEEETGMGGAAALSPDNIKGSILINIDSEEEGVFLVSCAGGVRVTQKLPINFTDVNASKVPYMISIRGLKGGHSGMDINKERGNSNKLIGRILDDIYSEIEFLIGNISGGSKMNAIPREADAIVIINPEDASRLENKVLEWNSILKNELRKADPDVSVKLKKLEDRIEKAFSMETTRNIIASLVLIPNGVQSMSKDIEGLVESSTNLGVVTTTDTHVYFQSAIRSSVRTLKYNILNQCKMVARVTGSKFEADSEYPEWQYDPNSKIRALFQKVYKDKYGKEAKIAAVHAGLECGLLKEKKENLDMISFGPNLYDVHTPNEHMSISSVQRTWEFLLSVLKEIK</sequence>
<feature type="domain" description="Peptidase M20 dimerisation" evidence="18">
    <location>
        <begin position="208"/>
        <end position="294"/>
    </location>
</feature>
<dbReference type="OrthoDB" id="9773892at2"/>
<evidence type="ECO:0000259" key="18">
    <source>
        <dbReference type="Pfam" id="PF07687"/>
    </source>
</evidence>
<dbReference type="EMBL" id="SOAZ01000006">
    <property type="protein sequence ID" value="TDT61587.1"/>
    <property type="molecule type" value="Genomic_DNA"/>
</dbReference>
<evidence type="ECO:0000313" key="20">
    <source>
        <dbReference type="Proteomes" id="UP000295325"/>
    </source>
</evidence>
<keyword evidence="7" id="KW-0482">Metalloprotease</keyword>
<comment type="catalytic activity">
    <reaction evidence="9">
        <text>Hydrolysis of dipeptides, preferentially hydrophobic dipeptides including prolyl amino acids.</text>
        <dbReference type="EC" id="3.4.13.18"/>
    </reaction>
</comment>
<evidence type="ECO:0000256" key="13">
    <source>
        <dbReference type="ARBA" id="ARBA00071271"/>
    </source>
</evidence>
<keyword evidence="4" id="KW-0479">Metal-binding</keyword>
<comment type="caution">
    <text evidence="19">The sequence shown here is derived from an EMBL/GenBank/DDBJ whole genome shotgun (WGS) entry which is preliminary data.</text>
</comment>
<dbReference type="AlphaFoldDB" id="A0A4R7KS01"/>
<reference evidence="19 20" key="1">
    <citation type="submission" date="2019-03" db="EMBL/GenBank/DDBJ databases">
        <title>Genomic Encyclopedia of Type Strains, Phase IV (KMG-IV): sequencing the most valuable type-strain genomes for metagenomic binning, comparative biology and taxonomic classification.</title>
        <authorList>
            <person name="Goeker M."/>
        </authorList>
    </citation>
    <scope>NUCLEOTIDE SEQUENCE [LARGE SCALE GENOMIC DNA]</scope>
    <source>
        <strain evidence="19 20">DSM 24455</strain>
    </source>
</reference>
<dbReference type="RefSeq" id="WP_133627697.1">
    <property type="nucleotide sequence ID" value="NZ_SOAZ01000006.1"/>
</dbReference>
<gene>
    <name evidence="19" type="ORF">EDD71_10671</name>
</gene>
<dbReference type="FunFam" id="3.40.630.10:FF:000072">
    <property type="entry name" value="Aminoacyl-histidine dipeptidase"/>
    <property type="match status" value="1"/>
</dbReference>
<evidence type="ECO:0000256" key="14">
    <source>
        <dbReference type="ARBA" id="ARBA00075285"/>
    </source>
</evidence>
<evidence type="ECO:0000256" key="9">
    <source>
        <dbReference type="ARBA" id="ARBA00036421"/>
    </source>
</evidence>
<evidence type="ECO:0000256" key="16">
    <source>
        <dbReference type="ARBA" id="ARBA00077688"/>
    </source>
</evidence>
<dbReference type="EC" id="3.4.13.18" evidence="10"/>
<name>A0A4R7KS01_9CLOT</name>
<evidence type="ECO:0000256" key="4">
    <source>
        <dbReference type="ARBA" id="ARBA00022723"/>
    </source>
</evidence>
<dbReference type="PANTHER" id="PTHR43501:SF1">
    <property type="entry name" value="CYTOSOL NON-SPECIFIC DIPEPTIDASE"/>
    <property type="match status" value="1"/>
</dbReference>
<dbReference type="PANTHER" id="PTHR43501">
    <property type="entry name" value="CYTOSOL NON-SPECIFIC DIPEPTIDASE"/>
    <property type="match status" value="1"/>
</dbReference>
<protein>
    <recommendedName>
        <fullName evidence="13">Cytosol non-specific dipeptidase</fullName>
        <ecNumber evidence="10">3.4.13.18</ecNumber>
    </recommendedName>
    <alternativeName>
        <fullName evidence="16">Aminoacyl-histidine dipeptidase</fullName>
    </alternativeName>
    <alternativeName>
        <fullName evidence="15">Beta-alanyl-histidine dipeptidase</fullName>
    </alternativeName>
    <alternativeName>
        <fullName evidence="14">Carnosinase</fullName>
    </alternativeName>
    <alternativeName>
        <fullName evidence="11">Peptidase D</fullName>
    </alternativeName>
    <alternativeName>
        <fullName evidence="17">Xaa-His dipeptidase</fullName>
    </alternativeName>
</protein>
<evidence type="ECO:0000313" key="19">
    <source>
        <dbReference type="EMBL" id="TDT61587.1"/>
    </source>
</evidence>
<dbReference type="GO" id="GO:0005829">
    <property type="term" value="C:cytosol"/>
    <property type="evidence" value="ECO:0007669"/>
    <property type="project" value="TreeGrafter"/>
</dbReference>
<evidence type="ECO:0000256" key="7">
    <source>
        <dbReference type="ARBA" id="ARBA00023049"/>
    </source>
</evidence>
<dbReference type="Pfam" id="PF07687">
    <property type="entry name" value="M20_dimer"/>
    <property type="match status" value="1"/>
</dbReference>
<dbReference type="GO" id="GO:0006508">
    <property type="term" value="P:proteolysis"/>
    <property type="evidence" value="ECO:0007669"/>
    <property type="project" value="UniProtKB-KW"/>
</dbReference>
<dbReference type="Pfam" id="PF01546">
    <property type="entry name" value="Peptidase_M20"/>
    <property type="match status" value="1"/>
</dbReference>
<dbReference type="NCBIfam" id="TIGR01893">
    <property type="entry name" value="aa-his-dipept"/>
    <property type="match status" value="1"/>
</dbReference>
<evidence type="ECO:0000256" key="17">
    <source>
        <dbReference type="ARBA" id="ARBA00078074"/>
    </source>
</evidence>
<dbReference type="GO" id="GO:0070573">
    <property type="term" value="F:metallodipeptidase activity"/>
    <property type="evidence" value="ECO:0007669"/>
    <property type="project" value="TreeGrafter"/>
</dbReference>
<evidence type="ECO:0000256" key="8">
    <source>
        <dbReference type="ARBA" id="ARBA00023285"/>
    </source>
</evidence>
<keyword evidence="6" id="KW-0862">Zinc</keyword>
<evidence type="ECO:0000256" key="11">
    <source>
        <dbReference type="ARBA" id="ARBA00044252"/>
    </source>
</evidence>
<evidence type="ECO:0000256" key="2">
    <source>
        <dbReference type="ARBA" id="ARBA00001947"/>
    </source>
</evidence>
<evidence type="ECO:0000256" key="6">
    <source>
        <dbReference type="ARBA" id="ARBA00022833"/>
    </source>
</evidence>
<dbReference type="Gene3D" id="3.40.630.10">
    <property type="entry name" value="Zn peptidases"/>
    <property type="match status" value="2"/>
</dbReference>
<dbReference type="CDD" id="cd03890">
    <property type="entry name" value="M20_pepD"/>
    <property type="match status" value="1"/>
</dbReference>
<keyword evidence="8" id="KW-0170">Cobalt</keyword>
<dbReference type="GO" id="GO:0046872">
    <property type="term" value="F:metal ion binding"/>
    <property type="evidence" value="ECO:0007669"/>
    <property type="project" value="UniProtKB-KW"/>
</dbReference>
<keyword evidence="5" id="KW-0378">Hydrolase</keyword>
<dbReference type="InterPro" id="IPR011650">
    <property type="entry name" value="Peptidase_M20_dimer"/>
</dbReference>
<evidence type="ECO:0000256" key="12">
    <source>
        <dbReference type="ARBA" id="ARBA00061423"/>
    </source>
</evidence>
<dbReference type="Proteomes" id="UP000295325">
    <property type="component" value="Unassembled WGS sequence"/>
</dbReference>
<comment type="similarity">
    <text evidence="12">Belongs to the peptidase M20C family.</text>
</comment>
<dbReference type="SUPFAM" id="SSF53187">
    <property type="entry name" value="Zn-dependent exopeptidases"/>
    <property type="match status" value="1"/>
</dbReference>
<dbReference type="PRINTS" id="PR00934">
    <property type="entry name" value="XHISDIPTASE"/>
</dbReference>
<evidence type="ECO:0000256" key="3">
    <source>
        <dbReference type="ARBA" id="ARBA00022670"/>
    </source>
</evidence>